<dbReference type="SUPFAM" id="SSF117289">
    <property type="entry name" value="Nucleoporin domain"/>
    <property type="match status" value="1"/>
</dbReference>
<evidence type="ECO:0000313" key="7">
    <source>
        <dbReference type="Proteomes" id="UP000050794"/>
    </source>
</evidence>
<accession>A0A183V6Y7</accession>
<dbReference type="Pfam" id="PF16755">
    <property type="entry name" value="Beta-prop_NUP159_NUP214"/>
    <property type="match status" value="1"/>
</dbReference>
<dbReference type="PANTHER" id="PTHR23193:SF46">
    <property type="entry name" value="NUCLEAR PORE COMPLEX PROTEIN NUP214"/>
    <property type="match status" value="1"/>
</dbReference>
<evidence type="ECO:0000259" key="6">
    <source>
        <dbReference type="Pfam" id="PF16755"/>
    </source>
</evidence>
<feature type="region of interest" description="Disordered" evidence="5">
    <location>
        <begin position="590"/>
        <end position="610"/>
    </location>
</feature>
<protein>
    <submittedName>
        <fullName evidence="8">Nuclear pore complex protein Nup214</fullName>
    </submittedName>
</protein>
<feature type="domain" description="Nucleoporin Nup159/Nup146 N-terminal" evidence="6">
    <location>
        <begin position="5"/>
        <end position="239"/>
    </location>
</feature>
<keyword evidence="4" id="KW-0175">Coiled coil</keyword>
<evidence type="ECO:0000256" key="3">
    <source>
        <dbReference type="ARBA" id="ARBA00023242"/>
    </source>
</evidence>
<dbReference type="GO" id="GO:0005643">
    <property type="term" value="C:nuclear pore"/>
    <property type="evidence" value="ECO:0007669"/>
    <property type="project" value="TreeGrafter"/>
</dbReference>
<dbReference type="InterPro" id="IPR039462">
    <property type="entry name" value="Nup159/Nup146_N"/>
</dbReference>
<keyword evidence="2" id="KW-0813">Transport</keyword>
<dbReference type="Gene3D" id="2.130.10.10">
    <property type="entry name" value="YVTN repeat-like/Quinoprotein amine dehydrogenase"/>
    <property type="match status" value="1"/>
</dbReference>
<dbReference type="PANTHER" id="PTHR23193">
    <property type="entry name" value="NUCLEAR PORE COMPLEX PROTEIN NUP"/>
    <property type="match status" value="1"/>
</dbReference>
<dbReference type="AlphaFoldDB" id="A0A183V6Y7"/>
<dbReference type="InterPro" id="IPR015943">
    <property type="entry name" value="WD40/YVTN_repeat-like_dom_sf"/>
</dbReference>
<keyword evidence="3" id="KW-0539">Nucleus</keyword>
<dbReference type="Proteomes" id="UP000050794">
    <property type="component" value="Unassembled WGS sequence"/>
</dbReference>
<comment type="subcellular location">
    <subcellularLocation>
        <location evidence="1">Nucleus</location>
    </subcellularLocation>
</comment>
<evidence type="ECO:0000256" key="4">
    <source>
        <dbReference type="SAM" id="Coils"/>
    </source>
</evidence>
<feature type="coiled-coil region" evidence="4">
    <location>
        <begin position="469"/>
        <end position="503"/>
    </location>
</feature>
<reference evidence="8" key="1">
    <citation type="submission" date="2016-06" db="UniProtKB">
        <authorList>
            <consortium name="WormBaseParasite"/>
        </authorList>
    </citation>
    <scope>IDENTIFICATION</scope>
</reference>
<dbReference type="GO" id="GO:0006606">
    <property type="term" value="P:protein import into nucleus"/>
    <property type="evidence" value="ECO:0007669"/>
    <property type="project" value="TreeGrafter"/>
</dbReference>
<dbReference type="GO" id="GO:0008139">
    <property type="term" value="F:nuclear localization sequence binding"/>
    <property type="evidence" value="ECO:0007669"/>
    <property type="project" value="TreeGrafter"/>
</dbReference>
<proteinExistence type="predicted"/>
<evidence type="ECO:0000313" key="8">
    <source>
        <dbReference type="WBParaSite" id="TCNE_0001650801-mRNA-1"/>
    </source>
</evidence>
<dbReference type="GO" id="GO:0017056">
    <property type="term" value="F:structural constituent of nuclear pore"/>
    <property type="evidence" value="ECO:0007669"/>
    <property type="project" value="TreeGrafter"/>
</dbReference>
<evidence type="ECO:0000256" key="5">
    <source>
        <dbReference type="SAM" id="MobiDB-lite"/>
    </source>
</evidence>
<keyword evidence="7" id="KW-1185">Reference proteome</keyword>
<dbReference type="WBParaSite" id="TCNE_0001650801-mRNA-1">
    <property type="protein sequence ID" value="TCNE_0001650801-mRNA-1"/>
    <property type="gene ID" value="TCNE_0001650801"/>
</dbReference>
<name>A0A183V6Y7_TOXCA</name>
<evidence type="ECO:0000256" key="1">
    <source>
        <dbReference type="ARBA" id="ARBA00004123"/>
    </source>
</evidence>
<organism evidence="7 8">
    <name type="scientific">Toxocara canis</name>
    <name type="common">Canine roundworm</name>
    <dbReference type="NCBI Taxonomy" id="6265"/>
    <lineage>
        <taxon>Eukaryota</taxon>
        <taxon>Metazoa</taxon>
        <taxon>Ecdysozoa</taxon>
        <taxon>Nematoda</taxon>
        <taxon>Chromadorea</taxon>
        <taxon>Rhabditida</taxon>
        <taxon>Spirurina</taxon>
        <taxon>Ascaridomorpha</taxon>
        <taxon>Ascaridoidea</taxon>
        <taxon>Toxocaridae</taxon>
        <taxon>Toxocara</taxon>
    </lineage>
</organism>
<dbReference type="InterPro" id="IPR026054">
    <property type="entry name" value="Nucleoporin"/>
</dbReference>
<dbReference type="GO" id="GO:0006405">
    <property type="term" value="P:RNA export from nucleus"/>
    <property type="evidence" value="ECO:0007669"/>
    <property type="project" value="TreeGrafter"/>
</dbReference>
<evidence type="ECO:0000256" key="2">
    <source>
        <dbReference type="ARBA" id="ARBA00022448"/>
    </source>
</evidence>
<sequence length="1158" mass="123055">LDGVFAVIASDGTLATFLFDIENPARMSIIGTTTLPVRGTCLSWSPKGKQLVVGDNSARVLQYKPEMALVRAIPAPNDIASMQGRTLRCSGLCWLATTDFMVAYSPEDGEEVDIALLVVKKDAPPMWTHFDDITYNGSRSDFPQKITFTPLHQWHIVLCASSKSTEVALLGKVRNTWKCWQLDDTSRIETPVNRKGEETFPVGVCIDISSQVVVKLSDDGAVQKPPCPIVMVLSTDGVLHSFNTVSFKEEHQNINRRVRPPVRLPKVIYVGEVPMRPLPEKEVVKAAQGVPQVMHVPTPPAQPGSVHSSVGPQNMFKQQSVPLVLQPTPPHSGLTQQVPFSNTQSAPARTVPSVQATTNVASISSKATSATVNSSPAIMKTATTEIQRTIDMMSSVPSLKEAKKDPEKVRTEFRNKLQLFDEELFAFRERNDWLADLSDNMKKNNIGVFSSYIVTPFCPGGATNGEGLVEEVEELRVCIDNLIEKLELEIKEFATLVREQQERLRCTQTQPRHCAAEKLLDFDMSYRQNKLERALQRVCSKVSMVEDWLDGICGSLNRSSPHRRLELFLKGFKIMNRQISFARKRAISKTARADSEQHTPSKPKPSEASLLNVSDRLSRIELTAAKEDDANTVDGELCSDREKLIRLRSFANRRGDMPRKVNAVPLKPWKPQASNGSSSILSRIEARLSQTCADVSLARTTQKMMLDIGTQSPNLMKDDVVSTVETRDAIPNNVQSSLRSNTAAADSVAAQAFSFLNKAADGAVRPQVPVAAKPNAPSTGDTTLSGSATFTVLSSAAMQTPKSTAQPPQMSSTPLTAFKFTALPAPSTSPIVAATSTAAAATSTVNTNLATPIAQASATAHMISKTATSLQPTMPAAASETVKKEVEKTVASTEPQAVPILPHPSASAVTSSGTVLSTASTSAAFVAPVAATTVAVPAVTTAVTTPASTLISPTPATTAVPVTTTPGQVATVTAQSAATPIPTAVTAGVSTAQAVPAPTQTTAVPTATATSSSDTAVSFTFKLPAAVRNDANAAKSVFGGGMKLGATPASSSVFGAAAGSHTGSVFGGSSGGSAFQTNAPRMSSLFGGLTATTSAQQQQQTTPSFSFSAALANPQGATSTSVFGAKPVGQCICLLILVRKGGRREEEGKDESKETWTI</sequence>